<dbReference type="SUPFAM" id="SSF89392">
    <property type="entry name" value="Prokaryotic lipoproteins and lipoprotein localization factors"/>
    <property type="match status" value="1"/>
</dbReference>
<feature type="chain" id="PRO_5039599844" evidence="2">
    <location>
        <begin position="22"/>
        <end position="208"/>
    </location>
</feature>
<evidence type="ECO:0000256" key="1">
    <source>
        <dbReference type="ARBA" id="ARBA00022729"/>
    </source>
</evidence>
<dbReference type="PANTHER" id="PTHR35869">
    <property type="entry name" value="OUTER-MEMBRANE LIPOPROTEIN CARRIER PROTEIN"/>
    <property type="match status" value="1"/>
</dbReference>
<reference evidence="3" key="1">
    <citation type="journal article" date="2021" name="PeerJ">
        <title>Extensive microbial diversity within the chicken gut microbiome revealed by metagenomics and culture.</title>
        <authorList>
            <person name="Gilroy R."/>
            <person name="Ravi A."/>
            <person name="Getino M."/>
            <person name="Pursley I."/>
            <person name="Horton D.L."/>
            <person name="Alikhan N.F."/>
            <person name="Baker D."/>
            <person name="Gharbi K."/>
            <person name="Hall N."/>
            <person name="Watson M."/>
            <person name="Adriaenssens E.M."/>
            <person name="Foster-Nyarko E."/>
            <person name="Jarju S."/>
            <person name="Secka A."/>
            <person name="Antonio M."/>
            <person name="Oren A."/>
            <person name="Chaudhuri R.R."/>
            <person name="La Ragione R."/>
            <person name="Hildebrand F."/>
            <person name="Pallen M.J."/>
        </authorList>
    </citation>
    <scope>NUCLEOTIDE SEQUENCE</scope>
    <source>
        <strain evidence="3">ChiHjej12B11-16260</strain>
    </source>
</reference>
<protein>
    <submittedName>
        <fullName evidence="3">Outer-membrane lipoprotein carrier protein LolA</fullName>
    </submittedName>
</protein>
<evidence type="ECO:0000313" key="4">
    <source>
        <dbReference type="Proteomes" id="UP000824246"/>
    </source>
</evidence>
<proteinExistence type="predicted"/>
<dbReference type="InterPro" id="IPR004564">
    <property type="entry name" value="OM_lipoprot_carrier_LolA-like"/>
</dbReference>
<dbReference type="CDD" id="cd16325">
    <property type="entry name" value="LolA"/>
    <property type="match status" value="1"/>
</dbReference>
<comment type="caution">
    <text evidence="3">The sequence shown here is derived from an EMBL/GenBank/DDBJ whole genome shotgun (WGS) entry which is preliminary data.</text>
</comment>
<dbReference type="EMBL" id="DXFB01000122">
    <property type="protein sequence ID" value="HIX45455.1"/>
    <property type="molecule type" value="Genomic_DNA"/>
</dbReference>
<evidence type="ECO:0000256" key="2">
    <source>
        <dbReference type="SAM" id="SignalP"/>
    </source>
</evidence>
<dbReference type="AlphaFoldDB" id="A0A9D1VR49"/>
<gene>
    <name evidence="3" type="ORF">H9982_04475</name>
</gene>
<dbReference type="Proteomes" id="UP000824246">
    <property type="component" value="Unassembled WGS sequence"/>
</dbReference>
<feature type="signal peptide" evidence="2">
    <location>
        <begin position="1"/>
        <end position="21"/>
    </location>
</feature>
<keyword evidence="1 2" id="KW-0732">Signal</keyword>
<keyword evidence="3" id="KW-0449">Lipoprotein</keyword>
<dbReference type="Pfam" id="PF16584">
    <property type="entry name" value="LolA_2"/>
    <property type="match status" value="1"/>
</dbReference>
<sequence length="208" mass="23467">MIRRITLLFVICIAAWMPSQAQKSAEALLDNVIEQMHKARGITAEFTLQGDERNALYMQGELKMKGKKFFMQTNGMATWYDGKTMWSYAEVTGEVNVTEPTTQELMSINPYYSIDKYKKSFVVTELQAARGGERRICLTPTGRNTSIARIVVTITTGSLQPVSFEITDLNNSTSRISVTNYRTDADLTEDTFVYDASLYPQAVVVDLR</sequence>
<evidence type="ECO:0000313" key="3">
    <source>
        <dbReference type="EMBL" id="HIX45455.1"/>
    </source>
</evidence>
<accession>A0A9D1VR49</accession>
<name>A0A9D1VR49_9BACT</name>
<dbReference type="PANTHER" id="PTHR35869:SF1">
    <property type="entry name" value="OUTER-MEMBRANE LIPOPROTEIN CARRIER PROTEIN"/>
    <property type="match status" value="1"/>
</dbReference>
<reference evidence="3" key="2">
    <citation type="submission" date="2021-04" db="EMBL/GenBank/DDBJ databases">
        <authorList>
            <person name="Gilroy R."/>
        </authorList>
    </citation>
    <scope>NUCLEOTIDE SEQUENCE</scope>
    <source>
        <strain evidence="3">ChiHjej12B11-16260</strain>
    </source>
</reference>
<organism evidence="3 4">
    <name type="scientific">Candidatus Barnesiella excrementipullorum</name>
    <dbReference type="NCBI Taxonomy" id="2838479"/>
    <lineage>
        <taxon>Bacteria</taxon>
        <taxon>Pseudomonadati</taxon>
        <taxon>Bacteroidota</taxon>
        <taxon>Bacteroidia</taxon>
        <taxon>Bacteroidales</taxon>
        <taxon>Barnesiellaceae</taxon>
        <taxon>Barnesiella</taxon>
    </lineage>
</organism>
<dbReference type="Gene3D" id="2.50.20.10">
    <property type="entry name" value="Lipoprotein localisation LolA/LolB/LppX"/>
    <property type="match status" value="1"/>
</dbReference>
<dbReference type="InterPro" id="IPR029046">
    <property type="entry name" value="LolA/LolB/LppX"/>
</dbReference>